<gene>
    <name evidence="3" type="ORF">H1R20_g11299</name>
</gene>
<dbReference type="Pfam" id="PF18758">
    <property type="entry name" value="KDZ"/>
    <property type="match status" value="1"/>
</dbReference>
<dbReference type="PANTHER" id="PTHR33104">
    <property type="entry name" value="SI:DKEY-29D5.2"/>
    <property type="match status" value="1"/>
</dbReference>
<dbReference type="Pfam" id="PF18803">
    <property type="entry name" value="CxC2"/>
    <property type="match status" value="1"/>
</dbReference>
<feature type="compositionally biased region" description="Basic and acidic residues" evidence="1">
    <location>
        <begin position="80"/>
        <end position="95"/>
    </location>
</feature>
<organism evidence="3 4">
    <name type="scientific">Candolleomyces eurysporus</name>
    <dbReference type="NCBI Taxonomy" id="2828524"/>
    <lineage>
        <taxon>Eukaryota</taxon>
        <taxon>Fungi</taxon>
        <taxon>Dikarya</taxon>
        <taxon>Basidiomycota</taxon>
        <taxon>Agaricomycotina</taxon>
        <taxon>Agaricomycetes</taxon>
        <taxon>Agaricomycetidae</taxon>
        <taxon>Agaricales</taxon>
        <taxon>Agaricineae</taxon>
        <taxon>Psathyrellaceae</taxon>
        <taxon>Candolleomyces</taxon>
    </lineage>
</organism>
<dbReference type="InterPro" id="IPR041457">
    <property type="entry name" value="CxC2_KDZ-assoc"/>
</dbReference>
<dbReference type="OrthoDB" id="3056576at2759"/>
<feature type="compositionally biased region" description="Polar residues" evidence="1">
    <location>
        <begin position="64"/>
        <end position="77"/>
    </location>
</feature>
<protein>
    <recommendedName>
        <fullName evidence="2">CxC2-like cysteine cluster KDZ transposase-associated domain-containing protein</fullName>
    </recommendedName>
</protein>
<name>A0A9W8J3T3_9AGAR</name>
<proteinExistence type="predicted"/>
<evidence type="ECO:0000256" key="1">
    <source>
        <dbReference type="SAM" id="MobiDB-lite"/>
    </source>
</evidence>
<dbReference type="AlphaFoldDB" id="A0A9W8J3T3"/>
<dbReference type="PANTHER" id="PTHR33104:SF2">
    <property type="entry name" value="CXC3 LIKE CYSTEINE CLUSTER DOMAIN-CONTAINING PROTEIN"/>
    <property type="match status" value="1"/>
</dbReference>
<feature type="region of interest" description="Disordered" evidence="1">
    <location>
        <begin position="1"/>
        <end position="104"/>
    </location>
</feature>
<keyword evidence="4" id="KW-1185">Reference proteome</keyword>
<feature type="compositionally biased region" description="Basic and acidic residues" evidence="1">
    <location>
        <begin position="24"/>
        <end position="36"/>
    </location>
</feature>
<feature type="non-terminal residue" evidence="3">
    <location>
        <position position="931"/>
    </location>
</feature>
<comment type="caution">
    <text evidence="3">The sequence shown here is derived from an EMBL/GenBank/DDBJ whole genome shotgun (WGS) entry which is preliminary data.</text>
</comment>
<dbReference type="EMBL" id="JANBPK010001115">
    <property type="protein sequence ID" value="KAJ2925799.1"/>
    <property type="molecule type" value="Genomic_DNA"/>
</dbReference>
<dbReference type="InterPro" id="IPR040521">
    <property type="entry name" value="KDZ"/>
</dbReference>
<dbReference type="Proteomes" id="UP001140091">
    <property type="component" value="Unassembled WGS sequence"/>
</dbReference>
<sequence length="931" mass="106418">MPAGLPGLASRKRKLDNISQHLGDQIDKRSTSRYAKESGGSHTGILPSTVTLQPLPQPLPVNVDGQSLNMPSTQSSEELSEAKRREEKELSDAPKPKGPSQTTQTLDDFMSILPSLVNQVIAANIRTSKLNERSTLKSPRTAFSFRVLKQFHLQHLESKQSAQDFCSSLQRLTDNALTSKVSDIYEQFLVVMQVWRIVTAVKRAGAAHGIDDILTHRIRGNLIVHCPSCPEVHMNMEDGWERTPPHLRHLNQSRCTCDGNHHANHYCKNTDPQSKSLFRGRSYYPKEEDYQAYLKCVESSMAEKSTCMYLNAMNKQDRKKFKHMNVTGIVNIQCDHVVVKSSADMQLGEQFRNSDYAVAHSIRQHRNLDVSVEKQYDTCLDRLFSYDIGCGWDPGKDKRFSENLPDVAPTVRKMRTLIPLLHVQNHKDNCMYLFSCSYTENAGHFHGETAEQYWVELNQLGPQTRQMNNGHHQDTIIDAHSHWNWKKIQNMGKSLSKAAIDARALYTQHRDHFSYLSQMNGKARVGAWSKLNRQERKMEGQEIQCVYRERAKKVPSQKKIYDCLVLELEKNTASNSELQGSSPVVFIHEGLKISLIQTKIKHLAHEFRNHPTTSQESSIADQRSKLRTRIDKFRLLQKHVYSSKHAVPLVPRKTSYSTPEYEELYLPSSFSLQDRQRFELGPMANQELKLREGMAFDKIRELQELSKVLSVDLDGKRDARGVKQNTRSGTIVRNLMSSQAQAIDDYNINRAAMIKLDEASPPTTSNSTIKEKSRLLKDGWIWDIGALGQFSTQEIEEWSKEGDHVQWFRAEAEMERWREEYETRLADLLRCIRYFKRMNEVWLELSTSRSSSLTSNLGHAIYAHTRAEMYKQLASDAEGDLKAVVPDGISLAKGEILADYVQRMRKREDAEYAAEFPLGSVDGTSDTEDII</sequence>
<evidence type="ECO:0000313" key="4">
    <source>
        <dbReference type="Proteomes" id="UP001140091"/>
    </source>
</evidence>
<reference evidence="3" key="1">
    <citation type="submission" date="2022-06" db="EMBL/GenBank/DDBJ databases">
        <title>Genome Sequence of Candolleomyces eurysporus.</title>
        <authorList>
            <person name="Buettner E."/>
        </authorList>
    </citation>
    <scope>NUCLEOTIDE SEQUENCE</scope>
    <source>
        <strain evidence="3">VTCC 930004</strain>
    </source>
</reference>
<evidence type="ECO:0000313" key="3">
    <source>
        <dbReference type="EMBL" id="KAJ2925799.1"/>
    </source>
</evidence>
<feature type="domain" description="CxC2-like cysteine cluster KDZ transposase-associated" evidence="2">
    <location>
        <begin position="134"/>
        <end position="176"/>
    </location>
</feature>
<evidence type="ECO:0000259" key="2">
    <source>
        <dbReference type="Pfam" id="PF18803"/>
    </source>
</evidence>
<accession>A0A9W8J3T3</accession>